<dbReference type="Gene3D" id="1.20.1050.10">
    <property type="match status" value="1"/>
</dbReference>
<comment type="caution">
    <text evidence="2">The sequence shown here is derived from an EMBL/GenBank/DDBJ whole genome shotgun (WGS) entry which is preliminary data.</text>
</comment>
<evidence type="ECO:0000313" key="2">
    <source>
        <dbReference type="EMBL" id="RWR78167.1"/>
    </source>
</evidence>
<sequence length="134" mass="16049">MEKRLNGEKEVRDIKRRLDGEKRERHLFNETFQDETVKKEFIDCLKPLEGELKDKSFYGSKSLWYVDVVLVLFDCWFYAYESDVNFSIENEHPKLIVLVERCMEKESVSKVLLNAHKIYDFVGDLKKKCGVEFW</sequence>
<name>A0A443NI19_9MAGN</name>
<evidence type="ECO:0000313" key="3">
    <source>
        <dbReference type="Proteomes" id="UP000283530"/>
    </source>
</evidence>
<organism evidence="2 3">
    <name type="scientific">Cinnamomum micranthum f. kanehirae</name>
    <dbReference type="NCBI Taxonomy" id="337451"/>
    <lineage>
        <taxon>Eukaryota</taxon>
        <taxon>Viridiplantae</taxon>
        <taxon>Streptophyta</taxon>
        <taxon>Embryophyta</taxon>
        <taxon>Tracheophyta</taxon>
        <taxon>Spermatophyta</taxon>
        <taxon>Magnoliopsida</taxon>
        <taxon>Magnoliidae</taxon>
        <taxon>Laurales</taxon>
        <taxon>Lauraceae</taxon>
        <taxon>Cinnamomum</taxon>
    </lineage>
</organism>
<dbReference type="Proteomes" id="UP000283530">
    <property type="component" value="Unassembled WGS sequence"/>
</dbReference>
<dbReference type="AlphaFoldDB" id="A0A443NI19"/>
<dbReference type="InterPro" id="IPR036282">
    <property type="entry name" value="Glutathione-S-Trfase_C_sf"/>
</dbReference>
<protein>
    <submittedName>
        <fullName evidence="2">Putative glutathione S-transferase</fullName>
    </submittedName>
</protein>
<feature type="domain" description="GST C-terminal" evidence="1">
    <location>
        <begin position="1"/>
        <end position="121"/>
    </location>
</feature>
<dbReference type="OrthoDB" id="202840at2759"/>
<dbReference type="PROSITE" id="PS50405">
    <property type="entry name" value="GST_CTER"/>
    <property type="match status" value="1"/>
</dbReference>
<dbReference type="STRING" id="337451.A0A443NI19"/>
<dbReference type="GO" id="GO:0016740">
    <property type="term" value="F:transferase activity"/>
    <property type="evidence" value="ECO:0007669"/>
    <property type="project" value="UniProtKB-KW"/>
</dbReference>
<dbReference type="Pfam" id="PF00043">
    <property type="entry name" value="GST_C"/>
    <property type="match status" value="1"/>
</dbReference>
<accession>A0A443NI19</accession>
<keyword evidence="3" id="KW-1185">Reference proteome</keyword>
<proteinExistence type="predicted"/>
<reference evidence="2 3" key="1">
    <citation type="journal article" date="2019" name="Nat. Plants">
        <title>Stout camphor tree genome fills gaps in understanding of flowering plant genome evolution.</title>
        <authorList>
            <person name="Chaw S.M."/>
            <person name="Liu Y.C."/>
            <person name="Wu Y.W."/>
            <person name="Wang H.Y."/>
            <person name="Lin C.I."/>
            <person name="Wu C.S."/>
            <person name="Ke H.M."/>
            <person name="Chang L.Y."/>
            <person name="Hsu C.Y."/>
            <person name="Yang H.T."/>
            <person name="Sudianto E."/>
            <person name="Hsu M.H."/>
            <person name="Wu K.P."/>
            <person name="Wang L.N."/>
            <person name="Leebens-Mack J.H."/>
            <person name="Tsai I.J."/>
        </authorList>
    </citation>
    <scope>NUCLEOTIDE SEQUENCE [LARGE SCALE GENOMIC DNA]</scope>
    <source>
        <strain evidence="3">cv. Chaw 1501</strain>
        <tissue evidence="2">Young leaves</tissue>
    </source>
</reference>
<gene>
    <name evidence="2" type="ORF">CKAN_00668400</name>
</gene>
<dbReference type="EMBL" id="QPKB01000002">
    <property type="protein sequence ID" value="RWR78167.1"/>
    <property type="molecule type" value="Genomic_DNA"/>
</dbReference>
<keyword evidence="2" id="KW-0808">Transferase</keyword>
<dbReference type="InterPro" id="IPR004046">
    <property type="entry name" value="GST_C"/>
</dbReference>
<dbReference type="SUPFAM" id="SSF47616">
    <property type="entry name" value="GST C-terminal domain-like"/>
    <property type="match status" value="1"/>
</dbReference>
<dbReference type="InterPro" id="IPR010987">
    <property type="entry name" value="Glutathione-S-Trfase_C-like"/>
</dbReference>
<evidence type="ECO:0000259" key="1">
    <source>
        <dbReference type="PROSITE" id="PS50405"/>
    </source>
</evidence>